<dbReference type="InterPro" id="IPR000551">
    <property type="entry name" value="MerR-type_HTH_dom"/>
</dbReference>
<dbReference type="PANTHER" id="PTHR30204:SF95">
    <property type="entry name" value="HTH-TYPE TRANSCRIPTIONAL REGULATOR CUER"/>
    <property type="match status" value="1"/>
</dbReference>
<dbReference type="GeneID" id="301143639"/>
<evidence type="ECO:0000256" key="1">
    <source>
        <dbReference type="ARBA" id="ARBA00023125"/>
    </source>
</evidence>
<proteinExistence type="predicted"/>
<dbReference type="SUPFAM" id="SSF46955">
    <property type="entry name" value="Putative DNA-binding domain"/>
    <property type="match status" value="1"/>
</dbReference>
<keyword evidence="1" id="KW-0238">DNA-binding</keyword>
<dbReference type="PANTHER" id="PTHR30204">
    <property type="entry name" value="REDOX-CYCLING DRUG-SENSING TRANSCRIPTIONAL ACTIVATOR SOXR"/>
    <property type="match status" value="1"/>
</dbReference>
<dbReference type="SMART" id="SM00422">
    <property type="entry name" value="HTH_MERR"/>
    <property type="match status" value="1"/>
</dbReference>
<reference evidence="3 4" key="1">
    <citation type="submission" date="2023-03" db="EMBL/GenBank/DDBJ databases">
        <title>Bacillus Genome Sequencing.</title>
        <authorList>
            <person name="Dunlap C."/>
        </authorList>
    </citation>
    <scope>NUCLEOTIDE SEQUENCE [LARGE SCALE GENOMIC DNA]</scope>
    <source>
        <strain evidence="3 4">NRS-1717</strain>
    </source>
</reference>
<dbReference type="Pfam" id="PF13411">
    <property type="entry name" value="MerR_1"/>
    <property type="match status" value="1"/>
</dbReference>
<dbReference type="InterPro" id="IPR009061">
    <property type="entry name" value="DNA-bd_dom_put_sf"/>
</dbReference>
<dbReference type="Gene3D" id="1.10.1660.10">
    <property type="match status" value="1"/>
</dbReference>
<evidence type="ECO:0000259" key="2">
    <source>
        <dbReference type="PROSITE" id="PS50937"/>
    </source>
</evidence>
<sequence>MGELARKAEVSKRTIDYYTKIGLLLVAETSASNYRLYSEEAFRDIQFIEKCKKLNMCLVDIKERLELRRREDAITNEEEICFKQAELLRKHMERLEVEIKDLKPIFEQLNEHSKLEISKQISPQSMALIQSLMILIN</sequence>
<feature type="domain" description="HTH merR-type" evidence="2">
    <location>
        <begin position="1"/>
        <end position="67"/>
    </location>
</feature>
<dbReference type="InterPro" id="IPR047057">
    <property type="entry name" value="MerR_fam"/>
</dbReference>
<dbReference type="RefSeq" id="WP_082799997.1">
    <property type="nucleotide sequence ID" value="NZ_JARTFS010000013.1"/>
</dbReference>
<dbReference type="EMBL" id="JARTFS010000013">
    <property type="protein sequence ID" value="MED4403006.1"/>
    <property type="molecule type" value="Genomic_DNA"/>
</dbReference>
<protein>
    <submittedName>
        <fullName evidence="3">MerR family transcriptional regulator</fullName>
    </submittedName>
</protein>
<dbReference type="Proteomes" id="UP001342826">
    <property type="component" value="Unassembled WGS sequence"/>
</dbReference>
<dbReference type="PROSITE" id="PS50937">
    <property type="entry name" value="HTH_MERR_2"/>
    <property type="match status" value="1"/>
</dbReference>
<evidence type="ECO:0000313" key="4">
    <source>
        <dbReference type="Proteomes" id="UP001342826"/>
    </source>
</evidence>
<name>A0ABU6P160_9BACI</name>
<evidence type="ECO:0000313" key="3">
    <source>
        <dbReference type="EMBL" id="MED4403006.1"/>
    </source>
</evidence>
<keyword evidence="4" id="KW-1185">Reference proteome</keyword>
<organism evidence="3 4">
    <name type="scientific">Metabacillus fastidiosus</name>
    <dbReference type="NCBI Taxonomy" id="1458"/>
    <lineage>
        <taxon>Bacteria</taxon>
        <taxon>Bacillati</taxon>
        <taxon>Bacillota</taxon>
        <taxon>Bacilli</taxon>
        <taxon>Bacillales</taxon>
        <taxon>Bacillaceae</taxon>
        <taxon>Metabacillus</taxon>
    </lineage>
</organism>
<gene>
    <name evidence="3" type="ORF">P9271_17000</name>
</gene>
<accession>A0ABU6P160</accession>
<comment type="caution">
    <text evidence="3">The sequence shown here is derived from an EMBL/GenBank/DDBJ whole genome shotgun (WGS) entry which is preliminary data.</text>
</comment>